<feature type="domain" description="Enoyl reductase (ER)" evidence="5">
    <location>
        <begin position="13"/>
        <end position="240"/>
    </location>
</feature>
<dbReference type="InterPro" id="IPR020843">
    <property type="entry name" value="ER"/>
</dbReference>
<dbReference type="InterPro" id="IPR013149">
    <property type="entry name" value="ADH-like_C"/>
</dbReference>
<dbReference type="GO" id="GO:0016616">
    <property type="term" value="F:oxidoreductase activity, acting on the CH-OH group of donors, NAD or NADP as acceptor"/>
    <property type="evidence" value="ECO:0007669"/>
    <property type="project" value="UniProtKB-ARBA"/>
</dbReference>
<dbReference type="Gene3D" id="3.40.50.720">
    <property type="entry name" value="NAD(P)-binding Rossmann-like Domain"/>
    <property type="match status" value="1"/>
</dbReference>
<dbReference type="InterPro" id="IPR013154">
    <property type="entry name" value="ADH-like_N"/>
</dbReference>
<comment type="similarity">
    <text evidence="4">Belongs to the zinc-containing alcohol dehydrogenase family.</text>
</comment>
<dbReference type="RefSeq" id="WP_071631358.1">
    <property type="nucleotide sequence ID" value="NZ_JBCAUP010000001.1"/>
</dbReference>
<dbReference type="PANTHER" id="PTHR43401">
    <property type="entry name" value="L-THREONINE 3-DEHYDROGENASE"/>
    <property type="match status" value="1"/>
</dbReference>
<dbReference type="Pfam" id="PF08240">
    <property type="entry name" value="ADH_N"/>
    <property type="match status" value="1"/>
</dbReference>
<name>A0A1J6I0U7_9HYPH</name>
<dbReference type="EMBL" id="MOEC01000006">
    <property type="protein sequence ID" value="OIS94135.1"/>
    <property type="molecule type" value="Genomic_DNA"/>
</dbReference>
<gene>
    <name evidence="6" type="ORF">BLA27_08580</name>
</gene>
<dbReference type="SUPFAM" id="SSF50129">
    <property type="entry name" value="GroES-like"/>
    <property type="match status" value="1"/>
</dbReference>
<dbReference type="Proteomes" id="UP000182985">
    <property type="component" value="Unassembled WGS sequence"/>
</dbReference>
<protein>
    <submittedName>
        <fullName evidence="6">Zinc-binding dehydrogenase</fullName>
    </submittedName>
</protein>
<dbReference type="InterPro" id="IPR050129">
    <property type="entry name" value="Zn_alcohol_dh"/>
</dbReference>
<evidence type="ECO:0000256" key="4">
    <source>
        <dbReference type="RuleBase" id="RU361277"/>
    </source>
</evidence>
<keyword evidence="1 4" id="KW-0479">Metal-binding</keyword>
<sequence>MKAIYFTGHGEAGLTDLPEPVLQSGHALIDVRASGLCHTDIDVLHGRYGSSAFPLVPGHEYAGIVVAVAEDVTNVKVGDRIAVDPNIPCGHCRACLKGLTNLCSDLKAYGVTHNGGFAGMSLVDASHLHSIGDLPFDVAALAEPLACVLNGLGAAELKTGSQGAENALVFGAGPIGLLLALSLKAQGVQQVAVADINEHRLTFVESLGLEPVVSGSEMLDKRKRSFDFVADATGIAKVVESMIGFTADGGTVLVFGVCAPDARISISPFYIFRRQIRIAGSHSLNHNIPQALEILKQDKGEMARLVSHRLPLSEMLPFFTKHGGDPATMKVQFVPD</sequence>
<reference evidence="6 7" key="1">
    <citation type="submission" date="2016-10" db="EMBL/GenBank/DDBJ databases">
        <title>The Draft Genome Sequence of the Potato Rhizosphere Bacteria Ochrobactrum sp. IPA7.2.</title>
        <authorList>
            <person name="Gogoleva N.E."/>
            <person name="Khlopko Y.A."/>
            <person name="Burygin G.L."/>
            <person name="Plotnikov A.O."/>
        </authorList>
    </citation>
    <scope>NUCLEOTIDE SEQUENCE [LARGE SCALE GENOMIC DNA]</scope>
    <source>
        <strain evidence="6 7">IPA7.2</strain>
    </source>
</reference>
<dbReference type="Gene3D" id="3.90.180.10">
    <property type="entry name" value="Medium-chain alcohol dehydrogenases, catalytic domain"/>
    <property type="match status" value="1"/>
</dbReference>
<dbReference type="InterPro" id="IPR002328">
    <property type="entry name" value="ADH_Zn_CS"/>
</dbReference>
<dbReference type="InterPro" id="IPR011032">
    <property type="entry name" value="GroES-like_sf"/>
</dbReference>
<dbReference type="SUPFAM" id="SSF51735">
    <property type="entry name" value="NAD(P)-binding Rossmann-fold domains"/>
    <property type="match status" value="1"/>
</dbReference>
<dbReference type="Pfam" id="PF00107">
    <property type="entry name" value="ADH_zinc_N"/>
    <property type="match status" value="1"/>
</dbReference>
<dbReference type="PANTHER" id="PTHR43401:SF2">
    <property type="entry name" value="L-THREONINE 3-DEHYDROGENASE"/>
    <property type="match status" value="1"/>
</dbReference>
<evidence type="ECO:0000256" key="3">
    <source>
        <dbReference type="ARBA" id="ARBA00023002"/>
    </source>
</evidence>
<keyword evidence="2 4" id="KW-0862">Zinc</keyword>
<comment type="caution">
    <text evidence="6">The sequence shown here is derived from an EMBL/GenBank/DDBJ whole genome shotgun (WGS) entry which is preliminary data.</text>
</comment>
<dbReference type="GO" id="GO:0008270">
    <property type="term" value="F:zinc ion binding"/>
    <property type="evidence" value="ECO:0007669"/>
    <property type="project" value="InterPro"/>
</dbReference>
<dbReference type="InterPro" id="IPR036291">
    <property type="entry name" value="NAD(P)-bd_dom_sf"/>
</dbReference>
<dbReference type="SMART" id="SM00829">
    <property type="entry name" value="PKS_ER"/>
    <property type="match status" value="1"/>
</dbReference>
<evidence type="ECO:0000313" key="7">
    <source>
        <dbReference type="Proteomes" id="UP000182985"/>
    </source>
</evidence>
<evidence type="ECO:0000256" key="2">
    <source>
        <dbReference type="ARBA" id="ARBA00022833"/>
    </source>
</evidence>
<comment type="cofactor">
    <cofactor evidence="4">
        <name>Zn(2+)</name>
        <dbReference type="ChEBI" id="CHEBI:29105"/>
    </cofactor>
</comment>
<accession>A0A1J6I0U7</accession>
<organism evidence="6 7">
    <name type="scientific">Brucella cytisi</name>
    <dbReference type="NCBI Taxonomy" id="407152"/>
    <lineage>
        <taxon>Bacteria</taxon>
        <taxon>Pseudomonadati</taxon>
        <taxon>Pseudomonadota</taxon>
        <taxon>Alphaproteobacteria</taxon>
        <taxon>Hyphomicrobiales</taxon>
        <taxon>Brucellaceae</taxon>
        <taxon>Brucella/Ochrobactrum group</taxon>
        <taxon>Brucella</taxon>
    </lineage>
</organism>
<evidence type="ECO:0000259" key="5">
    <source>
        <dbReference type="SMART" id="SM00829"/>
    </source>
</evidence>
<keyword evidence="7" id="KW-1185">Reference proteome</keyword>
<evidence type="ECO:0000256" key="1">
    <source>
        <dbReference type="ARBA" id="ARBA00022723"/>
    </source>
</evidence>
<keyword evidence="3" id="KW-0560">Oxidoreductase</keyword>
<proteinExistence type="inferred from homology"/>
<evidence type="ECO:0000313" key="6">
    <source>
        <dbReference type="EMBL" id="OIS94135.1"/>
    </source>
</evidence>
<dbReference type="AlphaFoldDB" id="A0A1J6I0U7"/>
<dbReference type="PROSITE" id="PS00059">
    <property type="entry name" value="ADH_ZINC"/>
    <property type="match status" value="1"/>
</dbReference>
<dbReference type="OrthoDB" id="9809185at2"/>
<dbReference type="CDD" id="cd08234">
    <property type="entry name" value="threonine_DH_like"/>
    <property type="match status" value="1"/>
</dbReference>